<sequence>MTTPFSPVRPSAGLLATAAVWTWLDATPAGHIGFFLIAHPPARRAGEDPDGICASMCGLADALGLALPTEVLPDVGPRLLLGPTASVLLELDDCPFQMHAPVGATWARFVADGGPVVILTGLDPLTPCAPRPVVESYIATGLLTSRLFLGKTCIASGRPR</sequence>
<evidence type="ECO:0000313" key="2">
    <source>
        <dbReference type="Proteomes" id="UP000595703"/>
    </source>
</evidence>
<geneLocation type="plasmid" evidence="1 2">
    <name>pRVR2</name>
</geneLocation>
<dbReference type="KEGG" id="arev:RVR_P2104"/>
<dbReference type="AlphaFoldDB" id="A0A7R6QF36"/>
<keyword evidence="1" id="KW-0614">Plasmid</keyword>
<dbReference type="RefSeq" id="WP_202240021.1">
    <property type="nucleotide sequence ID" value="NZ_AP018367.1"/>
</dbReference>
<organism evidence="1 2">
    <name type="scientific">Actinacidiphila reveromycinica</name>
    <dbReference type="NCBI Taxonomy" id="659352"/>
    <lineage>
        <taxon>Bacteria</taxon>
        <taxon>Bacillati</taxon>
        <taxon>Actinomycetota</taxon>
        <taxon>Actinomycetes</taxon>
        <taxon>Kitasatosporales</taxon>
        <taxon>Streptomycetaceae</taxon>
        <taxon>Actinacidiphila</taxon>
    </lineage>
</organism>
<name>A0A7R6QF36_9ACTN</name>
<accession>A0A7R6QF36</accession>
<keyword evidence="2" id="KW-1185">Reference proteome</keyword>
<proteinExistence type="predicted"/>
<protein>
    <submittedName>
        <fullName evidence="1">Uncharacterized protein</fullName>
    </submittedName>
</protein>
<reference evidence="1 2" key="1">
    <citation type="journal article" date="2020" name="Sci. Rep.">
        <title>beta-carboline chemical signals induce reveromycin production through a LuxR family regulator in Streptomyces sp. SN-593.</title>
        <authorList>
            <person name="Panthee S."/>
            <person name="Kito N."/>
            <person name="Hayashi T."/>
            <person name="Shimizu T."/>
            <person name="Ishikawa J."/>
            <person name="Hamamoto H."/>
            <person name="Osada H."/>
            <person name="Takahashi S."/>
        </authorList>
    </citation>
    <scope>NUCLEOTIDE SEQUENCE [LARGE SCALE GENOMIC DNA]</scope>
    <source>
        <strain evidence="1 2">SN-593</strain>
        <plasmid evidence="1 2">pRVR2</plasmid>
    </source>
</reference>
<dbReference type="EMBL" id="AP018367">
    <property type="protein sequence ID" value="BBG20782.1"/>
    <property type="molecule type" value="Genomic_DNA"/>
</dbReference>
<gene>
    <name evidence="1" type="ORF">RVR_P2104</name>
</gene>
<dbReference type="Proteomes" id="UP000595703">
    <property type="component" value="Plasmid pRVR2"/>
</dbReference>
<evidence type="ECO:0000313" key="1">
    <source>
        <dbReference type="EMBL" id="BBG20782.1"/>
    </source>
</evidence>